<proteinExistence type="predicted"/>
<evidence type="ECO:0000313" key="1">
    <source>
        <dbReference type="EMBL" id="CDI83213.1"/>
    </source>
</evidence>
<sequence>MSAEPALKYSHVILLVCRLYTKNRMPERFCVQAFGDQEPLSETVVFSVKERDAVNVAFIYGNQARADERRCKCLSRCAFETFGEGGSVVDVWLADGKRCEEALMLPHKTVREHENRRAPRLSPLHGRKRLPNIACFQLSYSVFGGRRRWRSPDVAKGTPRTCSRTRLAVRAPANQEPPKEMLCFQRRPRDCTKALLSLFIELREIWEFCEEALVRSVEAADIICTWAGNFCLPPVYQKAVSGNVLTLT</sequence>
<dbReference type="GeneID" id="25271506"/>
<accession>U6GV99</accession>
<gene>
    <name evidence="1" type="ORF">EAH_00034360</name>
</gene>
<dbReference type="AlphaFoldDB" id="U6GV99"/>
<reference evidence="1" key="2">
    <citation type="submission" date="2013-10" db="EMBL/GenBank/DDBJ databases">
        <authorList>
            <person name="Aslett M."/>
        </authorList>
    </citation>
    <scope>NUCLEOTIDE SEQUENCE [LARGE SCALE GENOMIC DNA]</scope>
    <source>
        <strain evidence="1">Houghton</strain>
    </source>
</reference>
<dbReference type="RefSeq" id="XP_013247637.1">
    <property type="nucleotide sequence ID" value="XM_013392183.1"/>
</dbReference>
<reference evidence="1" key="1">
    <citation type="submission" date="2013-10" db="EMBL/GenBank/DDBJ databases">
        <title>Genomic analysis of the causative agents of coccidiosis in chickens.</title>
        <authorList>
            <person name="Reid A.J."/>
            <person name="Blake D."/>
            <person name="Billington K."/>
            <person name="Browne H."/>
            <person name="Dunn M."/>
            <person name="Hung S."/>
            <person name="Kawahara F."/>
            <person name="Miranda-Saavedra D."/>
            <person name="Mourier T."/>
            <person name="Nagra H."/>
            <person name="Otto T.D."/>
            <person name="Rawlings N."/>
            <person name="Sanchez A."/>
            <person name="Sanders M."/>
            <person name="Subramaniam C."/>
            <person name="Tay Y."/>
            <person name="Dear P."/>
            <person name="Doerig C."/>
            <person name="Gruber A."/>
            <person name="Parkinson J."/>
            <person name="Shirley M."/>
            <person name="Wan K.L."/>
            <person name="Berriman M."/>
            <person name="Tomley F."/>
            <person name="Pain A."/>
        </authorList>
    </citation>
    <scope>NUCLEOTIDE SEQUENCE [LARGE SCALE GENOMIC DNA]</scope>
    <source>
        <strain evidence="1">Houghton</strain>
    </source>
</reference>
<dbReference type="VEuPathDB" id="ToxoDB:EAH_00034360"/>
<evidence type="ECO:0000313" key="2">
    <source>
        <dbReference type="Proteomes" id="UP000018050"/>
    </source>
</evidence>
<dbReference type="Proteomes" id="UP000018050">
    <property type="component" value="Unassembled WGS sequence"/>
</dbReference>
<protein>
    <submittedName>
        <fullName evidence="1">Uncharacterized protein</fullName>
    </submittedName>
</protein>
<organism evidence="1 2">
    <name type="scientific">Eimeria acervulina</name>
    <name type="common">Coccidian parasite</name>
    <dbReference type="NCBI Taxonomy" id="5801"/>
    <lineage>
        <taxon>Eukaryota</taxon>
        <taxon>Sar</taxon>
        <taxon>Alveolata</taxon>
        <taxon>Apicomplexa</taxon>
        <taxon>Conoidasida</taxon>
        <taxon>Coccidia</taxon>
        <taxon>Eucoccidiorida</taxon>
        <taxon>Eimeriorina</taxon>
        <taxon>Eimeriidae</taxon>
        <taxon>Eimeria</taxon>
    </lineage>
</organism>
<name>U6GV99_EIMAC</name>
<dbReference type="EMBL" id="HG673379">
    <property type="protein sequence ID" value="CDI83213.1"/>
    <property type="molecule type" value="Genomic_DNA"/>
</dbReference>
<keyword evidence="2" id="KW-1185">Reference proteome</keyword>